<dbReference type="VEuPathDB" id="PiroplasmaDB:BBBOND_0203730"/>
<dbReference type="AlphaFoldDB" id="A0A061DBT6"/>
<dbReference type="KEGG" id="bbig:BBBOND_0203730"/>
<dbReference type="RefSeq" id="XP_012767401.1">
    <property type="nucleotide sequence ID" value="XM_012911947.1"/>
</dbReference>
<dbReference type="OrthoDB" id="10322577at2759"/>
<dbReference type="Proteomes" id="UP000033188">
    <property type="component" value="Chromosome 2"/>
</dbReference>
<accession>A0A061DBT6</accession>
<evidence type="ECO:0000313" key="2">
    <source>
        <dbReference type="EMBL" id="CDR95215.1"/>
    </source>
</evidence>
<organism evidence="2 3">
    <name type="scientific">Babesia bigemina</name>
    <dbReference type="NCBI Taxonomy" id="5866"/>
    <lineage>
        <taxon>Eukaryota</taxon>
        <taxon>Sar</taxon>
        <taxon>Alveolata</taxon>
        <taxon>Apicomplexa</taxon>
        <taxon>Aconoidasida</taxon>
        <taxon>Piroplasmida</taxon>
        <taxon>Babesiidae</taxon>
        <taxon>Babesia</taxon>
    </lineage>
</organism>
<evidence type="ECO:0000313" key="3">
    <source>
        <dbReference type="Proteomes" id="UP000033188"/>
    </source>
</evidence>
<protein>
    <submittedName>
        <fullName evidence="2">Uncharacterized protein</fullName>
    </submittedName>
</protein>
<keyword evidence="1" id="KW-0812">Transmembrane</keyword>
<feature type="transmembrane region" description="Helical" evidence="1">
    <location>
        <begin position="73"/>
        <end position="100"/>
    </location>
</feature>
<evidence type="ECO:0000256" key="1">
    <source>
        <dbReference type="SAM" id="Phobius"/>
    </source>
</evidence>
<keyword evidence="1" id="KW-0472">Membrane</keyword>
<name>A0A061DBT6_BABBI</name>
<keyword evidence="1" id="KW-1133">Transmembrane helix</keyword>
<keyword evidence="3" id="KW-1185">Reference proteome</keyword>
<reference evidence="3" key="1">
    <citation type="submission" date="2014-06" db="EMBL/GenBank/DDBJ databases">
        <authorList>
            <person name="Aslett M."/>
            <person name="De Silva N."/>
        </authorList>
    </citation>
    <scope>NUCLEOTIDE SEQUENCE [LARGE SCALE GENOMIC DNA]</scope>
    <source>
        <strain evidence="3">Bond</strain>
    </source>
</reference>
<dbReference type="EMBL" id="LK391708">
    <property type="protein sequence ID" value="CDR95215.1"/>
    <property type="molecule type" value="Genomic_DNA"/>
</dbReference>
<gene>
    <name evidence="2" type="ORF">BBBOND_0203730</name>
</gene>
<proteinExistence type="predicted"/>
<sequence length="167" mass="19209">MSTCDAQCNAISRFFTSAIYEARSLFTSGVFSFLEVMLEQVVRETVTEDNVKAAIKKPSVEQVMEAVVRTIMWYIWITYVVPLIVLLGFISALLLAAYVYGWGARCSSAFLKGTTITLEMIMYCFWKLKTLLYAFLNTYNEYDDYGLLSKFRGHRYLPAKFAKCKLR</sequence>
<dbReference type="GeneID" id="24563756"/>